<dbReference type="AlphaFoldDB" id="A0A916JWN7"/>
<feature type="transmembrane region" description="Helical" evidence="1">
    <location>
        <begin position="61"/>
        <end position="79"/>
    </location>
</feature>
<keyword evidence="1" id="KW-0472">Membrane</keyword>
<feature type="transmembrane region" description="Helical" evidence="1">
    <location>
        <begin position="189"/>
        <end position="208"/>
    </location>
</feature>
<gene>
    <name evidence="2" type="ORF">PAESOLCIP111_00866</name>
</gene>
<feature type="transmembrane region" description="Helical" evidence="1">
    <location>
        <begin position="143"/>
        <end position="160"/>
    </location>
</feature>
<dbReference type="Proteomes" id="UP000693672">
    <property type="component" value="Unassembled WGS sequence"/>
</dbReference>
<feature type="transmembrane region" description="Helical" evidence="1">
    <location>
        <begin position="249"/>
        <end position="268"/>
    </location>
</feature>
<organism evidence="2 3">
    <name type="scientific">Paenibacillus solanacearum</name>
    <dbReference type="NCBI Taxonomy" id="2048548"/>
    <lineage>
        <taxon>Bacteria</taxon>
        <taxon>Bacillati</taxon>
        <taxon>Bacillota</taxon>
        <taxon>Bacilli</taxon>
        <taxon>Bacillales</taxon>
        <taxon>Paenibacillaceae</taxon>
        <taxon>Paenibacillus</taxon>
    </lineage>
</organism>
<name>A0A916JWN7_9BACL</name>
<dbReference type="EMBL" id="CAJVAS010000002">
    <property type="protein sequence ID" value="CAG7605970.1"/>
    <property type="molecule type" value="Genomic_DNA"/>
</dbReference>
<feature type="transmembrane region" description="Helical" evidence="1">
    <location>
        <begin position="220"/>
        <end position="237"/>
    </location>
</feature>
<protein>
    <recommendedName>
        <fullName evidence="4">DUF2157 domain-containing protein</fullName>
    </recommendedName>
</protein>
<keyword evidence="1" id="KW-1133">Transmembrane helix</keyword>
<evidence type="ECO:0000256" key="1">
    <source>
        <dbReference type="SAM" id="Phobius"/>
    </source>
</evidence>
<proteinExistence type="predicted"/>
<feature type="transmembrane region" description="Helical" evidence="1">
    <location>
        <begin position="165"/>
        <end position="183"/>
    </location>
</feature>
<keyword evidence="3" id="KW-1185">Reference proteome</keyword>
<keyword evidence="1" id="KW-0812">Transmembrane</keyword>
<evidence type="ECO:0000313" key="2">
    <source>
        <dbReference type="EMBL" id="CAG7605970.1"/>
    </source>
</evidence>
<evidence type="ECO:0000313" key="3">
    <source>
        <dbReference type="Proteomes" id="UP000693672"/>
    </source>
</evidence>
<feature type="transmembrane region" description="Helical" evidence="1">
    <location>
        <begin position="111"/>
        <end position="131"/>
    </location>
</feature>
<reference evidence="2" key="1">
    <citation type="submission" date="2021-06" db="EMBL/GenBank/DDBJ databases">
        <authorList>
            <person name="Criscuolo A."/>
        </authorList>
    </citation>
    <scope>NUCLEOTIDE SEQUENCE</scope>
    <source>
        <strain evidence="2">CIP111600</strain>
    </source>
</reference>
<accession>A0A916JWN7</accession>
<evidence type="ECO:0008006" key="4">
    <source>
        <dbReference type="Google" id="ProtNLM"/>
    </source>
</evidence>
<feature type="transmembrane region" description="Helical" evidence="1">
    <location>
        <begin position="85"/>
        <end position="104"/>
    </location>
</feature>
<comment type="caution">
    <text evidence="2">The sequence shown here is derived from an EMBL/GenBank/DDBJ whole genome shotgun (WGS) entry which is preliminary data.</text>
</comment>
<sequence length="278" mass="32521">MDEKKKTLIREIEHWRRSKLLPEQYCDFLLNLYLEDSREKPGEAALFGLNHTNVRNSNWKIWLLVFGALCLLCMIALNFNAFDLPMQIGASILFLACLYGWSAVKREKEPPAALVLLGLASLFWLFIGVYLMKIHGVEDPVLIVAYVVLVSMIWIITGLISRFALYHLCGWVGLVFCYGWLLHHQLASIQWITLELSWVPLAIVFCWMSWMVHEKSRQSGFVFFIVGLIVWYMPELYGMLYSEQYGEMTVQWLLLGKIMVEAALLFFFRKKWTEWVVF</sequence>